<name>A0A0M8K5Q0_9CHLR</name>
<evidence type="ECO:0000256" key="4">
    <source>
        <dbReference type="ARBA" id="ARBA00022490"/>
    </source>
</evidence>
<proteinExistence type="inferred from homology"/>
<keyword evidence="13" id="KW-1185">Reference proteome</keyword>
<dbReference type="GO" id="GO:0005737">
    <property type="term" value="C:cytoplasm"/>
    <property type="evidence" value="ECO:0007669"/>
    <property type="project" value="UniProtKB-SubCell"/>
</dbReference>
<comment type="subunit">
    <text evidence="9">Monomer.</text>
</comment>
<feature type="binding site" evidence="9">
    <location>
        <position position="28"/>
    </location>
    <ligand>
        <name>3-phosphoshikimate</name>
        <dbReference type="ChEBI" id="CHEBI:145989"/>
    </ligand>
</feature>
<comment type="caution">
    <text evidence="12">The sequence shown here is derived from an EMBL/GenBank/DDBJ whole genome shotgun (WGS) entry which is preliminary data.</text>
</comment>
<evidence type="ECO:0000256" key="6">
    <source>
        <dbReference type="ARBA" id="ARBA00022679"/>
    </source>
</evidence>
<keyword evidence="5 9" id="KW-0028">Amino-acid biosynthesis</keyword>
<evidence type="ECO:0000256" key="1">
    <source>
        <dbReference type="ARBA" id="ARBA00002174"/>
    </source>
</evidence>
<feature type="binding site" evidence="9">
    <location>
        <position position="403"/>
    </location>
    <ligand>
        <name>phosphoenolpyruvate</name>
        <dbReference type="ChEBI" id="CHEBI:58702"/>
    </ligand>
</feature>
<dbReference type="CDD" id="cd01556">
    <property type="entry name" value="EPSP_synthase"/>
    <property type="match status" value="1"/>
</dbReference>
<comment type="catalytic activity">
    <reaction evidence="8">
        <text>3-phosphoshikimate + phosphoenolpyruvate = 5-O-(1-carboxyvinyl)-3-phosphoshikimate + phosphate</text>
        <dbReference type="Rhea" id="RHEA:21256"/>
        <dbReference type="ChEBI" id="CHEBI:43474"/>
        <dbReference type="ChEBI" id="CHEBI:57701"/>
        <dbReference type="ChEBI" id="CHEBI:58702"/>
        <dbReference type="ChEBI" id="CHEBI:145989"/>
        <dbReference type="EC" id="2.5.1.19"/>
    </reaction>
    <physiologicalReaction direction="left-to-right" evidence="8">
        <dbReference type="Rhea" id="RHEA:21257"/>
    </physiologicalReaction>
</comment>
<feature type="binding site" evidence="9">
    <location>
        <position position="361"/>
    </location>
    <ligand>
        <name>phosphoenolpyruvate</name>
        <dbReference type="ChEBI" id="CHEBI:58702"/>
    </ligand>
</feature>
<keyword evidence="4 9" id="KW-0963">Cytoplasm</keyword>
<reference evidence="12 13" key="1">
    <citation type="journal article" date="2015" name="Genome Announc.">
        <title>Draft Genome Sequence of a Heterotrophic Facultative Anaerobic Thermophilic Bacterium, Ardenticatena maritima Strain 110ST.</title>
        <authorList>
            <person name="Kawaichi S."/>
            <person name="Yoshida T."/>
            <person name="Sako Y."/>
            <person name="Nakamura R."/>
        </authorList>
    </citation>
    <scope>NUCLEOTIDE SEQUENCE [LARGE SCALE GENOMIC DNA]</scope>
    <source>
        <strain evidence="12 13">110S</strain>
    </source>
</reference>
<dbReference type="PANTHER" id="PTHR21090">
    <property type="entry name" value="AROM/DEHYDROQUINATE SYNTHASE"/>
    <property type="match status" value="1"/>
</dbReference>
<comment type="caution">
    <text evidence="9">Lacks conserved residue(s) required for the propagation of feature annotation.</text>
</comment>
<feature type="binding site" evidence="9">
    <location>
        <position position="177"/>
    </location>
    <ligand>
        <name>3-phosphoshikimate</name>
        <dbReference type="ChEBI" id="CHEBI:145989"/>
    </ligand>
</feature>
<accession>A0A0M8K5Q0</accession>
<feature type="binding site" evidence="9">
    <location>
        <position position="27"/>
    </location>
    <ligand>
        <name>phosphoenolpyruvate</name>
        <dbReference type="ChEBI" id="CHEBI:58702"/>
    </ligand>
</feature>
<feature type="region of interest" description="Disordered" evidence="10">
    <location>
        <begin position="1"/>
        <end position="24"/>
    </location>
</feature>
<evidence type="ECO:0000256" key="3">
    <source>
        <dbReference type="ARBA" id="ARBA00009948"/>
    </source>
</evidence>
<evidence type="ECO:0000256" key="9">
    <source>
        <dbReference type="HAMAP-Rule" id="MF_00210"/>
    </source>
</evidence>
<evidence type="ECO:0000256" key="7">
    <source>
        <dbReference type="ARBA" id="ARBA00023141"/>
    </source>
</evidence>
<feature type="binding site" evidence="9">
    <location>
        <position position="32"/>
    </location>
    <ligand>
        <name>3-phosphoshikimate</name>
        <dbReference type="ChEBI" id="CHEBI:145989"/>
    </ligand>
</feature>
<evidence type="ECO:0000259" key="11">
    <source>
        <dbReference type="Pfam" id="PF00275"/>
    </source>
</evidence>
<dbReference type="InterPro" id="IPR006264">
    <property type="entry name" value="EPSP_synthase"/>
</dbReference>
<keyword evidence="7 9" id="KW-0057">Aromatic amino acid biosynthesis</keyword>
<dbReference type="GO" id="GO:0008652">
    <property type="term" value="P:amino acid biosynthetic process"/>
    <property type="evidence" value="ECO:0007669"/>
    <property type="project" value="UniProtKB-KW"/>
</dbReference>
<dbReference type="Proteomes" id="UP000037784">
    <property type="component" value="Unassembled WGS sequence"/>
</dbReference>
<protein>
    <recommendedName>
        <fullName evidence="9">3-phosphoshikimate 1-carboxyvinyltransferase</fullName>
        <ecNumber evidence="9">2.5.1.19</ecNumber>
    </recommendedName>
    <alternativeName>
        <fullName evidence="9">5-enolpyruvylshikimate-3-phosphate synthase</fullName>
        <shortName evidence="9">EPSP synthase</shortName>
        <shortName evidence="9">EPSPS</shortName>
    </alternativeName>
</protein>
<dbReference type="InterPro" id="IPR036968">
    <property type="entry name" value="Enolpyruvate_Tfrase_sf"/>
</dbReference>
<evidence type="ECO:0000313" key="12">
    <source>
        <dbReference type="EMBL" id="GAP62273.1"/>
    </source>
</evidence>
<comment type="pathway">
    <text evidence="2 9">Metabolic intermediate biosynthesis; chorismate biosynthesis; chorismate from D-erythrose 4-phosphate and phosphoenolpyruvate: step 6/7.</text>
</comment>
<dbReference type="FunCoup" id="A0A0M8K5Q0">
    <property type="interactions" value="354"/>
</dbReference>
<dbReference type="InParanoid" id="A0A0M8K5Q0"/>
<dbReference type="STRING" id="872965.SE16_14255"/>
<dbReference type="Pfam" id="PF00275">
    <property type="entry name" value="EPSP_synthase"/>
    <property type="match status" value="1"/>
</dbReference>
<dbReference type="PANTHER" id="PTHR21090:SF5">
    <property type="entry name" value="PENTAFUNCTIONAL AROM POLYPEPTIDE"/>
    <property type="match status" value="1"/>
</dbReference>
<dbReference type="EC" id="2.5.1.19" evidence="9"/>
<feature type="binding site" evidence="9">
    <location>
        <position position="330"/>
    </location>
    <ligand>
        <name>3-phosphoshikimate</name>
        <dbReference type="ChEBI" id="CHEBI:145989"/>
    </ligand>
</feature>
<dbReference type="Gene3D" id="3.65.10.10">
    <property type="entry name" value="Enolpyruvate transferase domain"/>
    <property type="match status" value="2"/>
</dbReference>
<dbReference type="InterPro" id="IPR001986">
    <property type="entry name" value="Enolpyruvate_Tfrase_dom"/>
</dbReference>
<feature type="binding site" evidence="9">
    <location>
        <position position="175"/>
    </location>
    <ligand>
        <name>3-phosphoshikimate</name>
        <dbReference type="ChEBI" id="CHEBI:145989"/>
    </ligand>
</feature>
<dbReference type="FunFam" id="3.65.10.10:FF:000005">
    <property type="entry name" value="3-phosphoshikimate 1-carboxyvinyltransferase"/>
    <property type="match status" value="1"/>
</dbReference>
<reference evidence="13" key="2">
    <citation type="submission" date="2015-08" db="EMBL/GenBank/DDBJ databases">
        <title>Draft Genome Sequence of a Heterotrophic Facultative Anaerobic Bacterium Ardenticatena maritima Strain 110S.</title>
        <authorList>
            <person name="Kawaichi S."/>
            <person name="Yoshida T."/>
            <person name="Sako Y."/>
            <person name="Nakamura R."/>
        </authorList>
    </citation>
    <scope>NUCLEOTIDE SEQUENCE [LARGE SCALE GENOMIC DNA]</scope>
    <source>
        <strain evidence="13">110S</strain>
    </source>
</reference>
<dbReference type="UniPathway" id="UPA00053">
    <property type="reaction ID" value="UER00089"/>
</dbReference>
<feature type="binding site" evidence="9">
    <location>
        <position position="357"/>
    </location>
    <ligand>
        <name>3-phosphoshikimate</name>
        <dbReference type="ChEBI" id="CHEBI:145989"/>
    </ligand>
</feature>
<feature type="binding site" evidence="9">
    <location>
        <position position="102"/>
    </location>
    <ligand>
        <name>phosphoenolpyruvate</name>
        <dbReference type="ChEBI" id="CHEBI:58702"/>
    </ligand>
</feature>
<evidence type="ECO:0000256" key="2">
    <source>
        <dbReference type="ARBA" id="ARBA00004811"/>
    </source>
</evidence>
<dbReference type="AlphaFoldDB" id="A0A0M8K5Q0"/>
<dbReference type="GO" id="GO:0003866">
    <property type="term" value="F:3-phosphoshikimate 1-carboxyvinyltransferase activity"/>
    <property type="evidence" value="ECO:0007669"/>
    <property type="project" value="UniProtKB-UniRule"/>
</dbReference>
<dbReference type="SUPFAM" id="SSF55205">
    <property type="entry name" value="EPT/RTPC-like"/>
    <property type="match status" value="1"/>
</dbReference>
<evidence type="ECO:0000256" key="8">
    <source>
        <dbReference type="ARBA" id="ARBA00044633"/>
    </source>
</evidence>
<dbReference type="PIRSF" id="PIRSF000505">
    <property type="entry name" value="EPSPS"/>
    <property type="match status" value="1"/>
</dbReference>
<dbReference type="GO" id="GO:0009073">
    <property type="term" value="P:aromatic amino acid family biosynthetic process"/>
    <property type="evidence" value="ECO:0007669"/>
    <property type="project" value="UniProtKB-KW"/>
</dbReference>
<feature type="domain" description="Enolpyruvate transferase" evidence="11">
    <location>
        <begin position="15"/>
        <end position="438"/>
    </location>
</feature>
<feature type="binding site" evidence="9">
    <location>
        <position position="177"/>
    </location>
    <ligand>
        <name>phosphoenolpyruvate</name>
        <dbReference type="ChEBI" id="CHEBI:58702"/>
    </ligand>
</feature>
<gene>
    <name evidence="9 12" type="primary">aroA</name>
    <name evidence="12" type="ORF">ARMA_0696</name>
</gene>
<organism evidence="12 13">
    <name type="scientific">Ardenticatena maritima</name>
    <dbReference type="NCBI Taxonomy" id="872965"/>
    <lineage>
        <taxon>Bacteria</taxon>
        <taxon>Bacillati</taxon>
        <taxon>Chloroflexota</taxon>
        <taxon>Ardenticatenia</taxon>
        <taxon>Ardenticatenales</taxon>
        <taxon>Ardenticatenaceae</taxon>
        <taxon>Ardenticatena</taxon>
    </lineage>
</organism>
<evidence type="ECO:0000256" key="5">
    <source>
        <dbReference type="ARBA" id="ARBA00022605"/>
    </source>
</evidence>
<dbReference type="EMBL" id="BBZA01000038">
    <property type="protein sequence ID" value="GAP62273.1"/>
    <property type="molecule type" value="Genomic_DNA"/>
</dbReference>
<evidence type="ECO:0000256" key="10">
    <source>
        <dbReference type="SAM" id="MobiDB-lite"/>
    </source>
</evidence>
<evidence type="ECO:0000313" key="13">
    <source>
        <dbReference type="Proteomes" id="UP000037784"/>
    </source>
</evidence>
<dbReference type="GO" id="GO:0009423">
    <property type="term" value="P:chorismate biosynthetic process"/>
    <property type="evidence" value="ECO:0007669"/>
    <property type="project" value="UniProtKB-UniRule"/>
</dbReference>
<comment type="function">
    <text evidence="1 9">Catalyzes the transfer of the enolpyruvyl moiety of phosphoenolpyruvate (PEP) to the 5-hydroxyl of shikimate-3-phosphate (S3P) to produce enolpyruvyl shikimate-3-phosphate and inorganic phosphate.</text>
</comment>
<feature type="active site" description="Proton acceptor" evidence="9">
    <location>
        <position position="330"/>
    </location>
</feature>
<keyword evidence="6 9" id="KW-0808">Transferase</keyword>
<dbReference type="FunFam" id="3.65.10.10:FF:000006">
    <property type="entry name" value="3-phosphoshikimate 1-carboxyvinyltransferase"/>
    <property type="match status" value="1"/>
</dbReference>
<comment type="similarity">
    <text evidence="3 9">Belongs to the EPSP synthase family.</text>
</comment>
<feature type="binding site" evidence="9">
    <location>
        <position position="27"/>
    </location>
    <ligand>
        <name>3-phosphoshikimate</name>
        <dbReference type="ChEBI" id="CHEBI:145989"/>
    </ligand>
</feature>
<dbReference type="HAMAP" id="MF_00210">
    <property type="entry name" value="EPSP_synth"/>
    <property type="match status" value="1"/>
</dbReference>
<dbReference type="NCBIfam" id="TIGR01356">
    <property type="entry name" value="aroA"/>
    <property type="match status" value="1"/>
</dbReference>
<comment type="subcellular location">
    <subcellularLocation>
        <location evidence="9">Cytoplasm</location>
    </subcellularLocation>
</comment>
<dbReference type="InterPro" id="IPR013792">
    <property type="entry name" value="RNA3'P_cycl/enolpyr_Trfase_a/b"/>
</dbReference>
<sequence length="447" mass="47553">MHKTMQNLTIHPLTHPLTGTRRVPGDKSISHRALILGALAEGTSDVVGWLPAADCYATLHVMRALGVPIEHDPATPTRVRVHGVGLHGLREPENVLDCDGSGTTMRLLCGLLAGQSFFSVLTGRDALRRRPMRRVADPLRRMGAAIDGRDGGNLAPLAIRGAPLRAITYEMPIASAQVKSALMLAGLYAEGETVITQPGPARDHTERMLHAMGAPLTLEANTVRVQAPQAPLRPLTAPDGGAFVVPADISSAAFLIVAALLVPNSTLRLVDVGINPTRTGILDILQRMGATWALDNVREDAIEPTADLIVHHQPLHGTTIAGDLVVRAIDEFPIIAVAATQAEGETIVRDAAELRVKETDRIGNVARELRKMGADIEPLDDGFVVRGPTPLRGATVESHGDHRLAMALTVAALIADGPTTLQGADVMADSFPRFVETLLGEVEETQA</sequence>
<feature type="binding site" evidence="9">
    <location>
        <position position="130"/>
    </location>
    <ligand>
        <name>phosphoenolpyruvate</name>
        <dbReference type="ChEBI" id="CHEBI:58702"/>
    </ligand>
</feature>